<dbReference type="OrthoDB" id="190266at2"/>
<keyword evidence="1" id="KW-0547">Nucleotide-binding</keyword>
<dbReference type="Pfam" id="PF13380">
    <property type="entry name" value="CoA_binding_2"/>
    <property type="match status" value="1"/>
</dbReference>
<dbReference type="SUPFAM" id="SSF52210">
    <property type="entry name" value="Succinyl-CoA synthetase domains"/>
    <property type="match status" value="2"/>
</dbReference>
<dbReference type="InterPro" id="IPR016102">
    <property type="entry name" value="Succinyl-CoA_synth-like"/>
</dbReference>
<dbReference type="InterPro" id="IPR032875">
    <property type="entry name" value="Succ_CoA_lig_flav_dom"/>
</dbReference>
<keyword evidence="4" id="KW-1185">Reference proteome</keyword>
<evidence type="ECO:0000256" key="1">
    <source>
        <dbReference type="PROSITE-ProRule" id="PRU00409"/>
    </source>
</evidence>
<dbReference type="GO" id="GO:0005524">
    <property type="term" value="F:ATP binding"/>
    <property type="evidence" value="ECO:0007669"/>
    <property type="project" value="UniProtKB-UniRule"/>
</dbReference>
<dbReference type="SMART" id="SM00881">
    <property type="entry name" value="CoA_binding"/>
    <property type="match status" value="1"/>
</dbReference>
<evidence type="ECO:0000313" key="4">
    <source>
        <dbReference type="Proteomes" id="UP000198683"/>
    </source>
</evidence>
<proteinExistence type="predicted"/>
<dbReference type="Gene3D" id="3.30.470.20">
    <property type="entry name" value="ATP-grasp fold, B domain"/>
    <property type="match status" value="1"/>
</dbReference>
<evidence type="ECO:0000259" key="2">
    <source>
        <dbReference type="PROSITE" id="PS50975"/>
    </source>
</evidence>
<dbReference type="Gene3D" id="3.40.50.720">
    <property type="entry name" value="NAD(P)-binding Rossmann-like Domain"/>
    <property type="match status" value="1"/>
</dbReference>
<dbReference type="PROSITE" id="PS50975">
    <property type="entry name" value="ATP_GRASP"/>
    <property type="match status" value="1"/>
</dbReference>
<dbReference type="Proteomes" id="UP000198683">
    <property type="component" value="Unassembled WGS sequence"/>
</dbReference>
<dbReference type="Gene3D" id="3.40.50.261">
    <property type="entry name" value="Succinyl-CoA synthetase domains"/>
    <property type="match status" value="2"/>
</dbReference>
<dbReference type="Pfam" id="PF13549">
    <property type="entry name" value="ATP-grasp_5"/>
    <property type="match status" value="1"/>
</dbReference>
<dbReference type="InterPro" id="IPR011761">
    <property type="entry name" value="ATP-grasp"/>
</dbReference>
<dbReference type="InterPro" id="IPR003781">
    <property type="entry name" value="CoA-bd"/>
</dbReference>
<gene>
    <name evidence="3" type="ORF">SAMN05421874_13417</name>
</gene>
<dbReference type="GO" id="GO:0046872">
    <property type="term" value="F:metal ion binding"/>
    <property type="evidence" value="ECO:0007669"/>
    <property type="project" value="InterPro"/>
</dbReference>
<dbReference type="PANTHER" id="PTHR42793">
    <property type="entry name" value="COA BINDING DOMAIN CONTAINING PROTEIN"/>
    <property type="match status" value="1"/>
</dbReference>
<sequence length="695" mass="71608">MSVAELFNPRSIALVGATDKSGWSVSTLANLRTHGFPGPVHLVNPRGGVVHGSPAYRSLADIPEPVDLAYVMVPTAAVLGVLRDGAKLGIRSYVILTAGFGESGEEGARLEAEVAAFAAENSLTVLGPNGNGYINAAAGITPYGLPIPQPLLRGAVGVVLQSGALASSVLAFAQARNVGVSLLTSMGNETVVSVTDVIDYLVDDPATKVVALFLETIRNPREFSRVARRALEAGKPVVALKIGRSRLASHTAQAHTGALVGDDDVIDAALRQLGVIRVRSLEDLIITAGLLASTGPLPGPRIGVVTPSGGASEIIADRAEDEGLELPPFAPETVARLSEIVPSFGTVQNPLDVTGYVLIDRTLMGRALEVVTADPGIDAVMLLSEPPRVAPPDPAPALALYSASARRIAESPVPVVVVSNVLTDVTEFGRRVQQETGFPYVAGGIEHGMHAIGAAVRWSRARERVPARSSDVPPVDVAVPSGARGVWAEHRAAALLASAGLPVVPSELVHDEDAAVAAAGRFGYPVVLKVAAEGLGHKSDLGGVRLGLGGAEEVRRAYRSLAGTVPSMAGALVQPQRTGGVELLVGVVRDPAWGLTLAVGLGGVWVEALRDTALRVLPVDAADVRTALSELRGAALLDGVRGGEPADLDAVAGTVARIAALAAALGDDLLALEVNPLLVTGSRVEALDALVTWKE</sequence>
<protein>
    <submittedName>
        <fullName evidence="3">Acyl-CoA synthetase (NDP forming)</fullName>
    </submittedName>
</protein>
<accession>A0A1G9PEK1</accession>
<dbReference type="AlphaFoldDB" id="A0A1G9PEK1"/>
<organism evidence="3 4">
    <name type="scientific">Nonomuraea maritima</name>
    <dbReference type="NCBI Taxonomy" id="683260"/>
    <lineage>
        <taxon>Bacteria</taxon>
        <taxon>Bacillati</taxon>
        <taxon>Actinomycetota</taxon>
        <taxon>Actinomycetes</taxon>
        <taxon>Streptosporangiales</taxon>
        <taxon>Streptosporangiaceae</taxon>
        <taxon>Nonomuraea</taxon>
    </lineage>
</organism>
<dbReference type="InterPro" id="IPR036291">
    <property type="entry name" value="NAD(P)-bd_dom_sf"/>
</dbReference>
<dbReference type="EMBL" id="FNFB01000034">
    <property type="protein sequence ID" value="SDL97134.1"/>
    <property type="molecule type" value="Genomic_DNA"/>
</dbReference>
<dbReference type="Gene3D" id="3.30.1490.20">
    <property type="entry name" value="ATP-grasp fold, A domain"/>
    <property type="match status" value="1"/>
</dbReference>
<dbReference type="InterPro" id="IPR043938">
    <property type="entry name" value="Ligase_CoA_dom"/>
</dbReference>
<dbReference type="GO" id="GO:0043758">
    <property type="term" value="F:acetate-CoA ligase (ADP-forming) activity"/>
    <property type="evidence" value="ECO:0007669"/>
    <property type="project" value="InterPro"/>
</dbReference>
<dbReference type="SUPFAM" id="SSF51735">
    <property type="entry name" value="NAD(P)-binding Rossmann-fold domains"/>
    <property type="match status" value="1"/>
</dbReference>
<feature type="domain" description="ATP-grasp" evidence="2">
    <location>
        <begin position="493"/>
        <end position="536"/>
    </location>
</feature>
<dbReference type="Pfam" id="PF13607">
    <property type="entry name" value="Succ_CoA_lig"/>
    <property type="match status" value="1"/>
</dbReference>
<reference evidence="3 4" key="1">
    <citation type="submission" date="2016-10" db="EMBL/GenBank/DDBJ databases">
        <authorList>
            <person name="de Groot N.N."/>
        </authorList>
    </citation>
    <scope>NUCLEOTIDE SEQUENCE [LARGE SCALE GENOMIC DNA]</scope>
    <source>
        <strain evidence="3 4">CGMCC 4.5681</strain>
    </source>
</reference>
<dbReference type="InterPro" id="IPR013815">
    <property type="entry name" value="ATP_grasp_subdomain_1"/>
</dbReference>
<evidence type="ECO:0000313" key="3">
    <source>
        <dbReference type="EMBL" id="SDL97134.1"/>
    </source>
</evidence>
<dbReference type="PANTHER" id="PTHR42793:SF4">
    <property type="entry name" value="BLL6376 PROTEIN"/>
    <property type="match status" value="1"/>
</dbReference>
<name>A0A1G9PEK1_9ACTN</name>
<dbReference type="Pfam" id="PF19045">
    <property type="entry name" value="Ligase_CoA_2"/>
    <property type="match status" value="1"/>
</dbReference>
<dbReference type="STRING" id="683260.SAMN05421874_13417"/>
<keyword evidence="1" id="KW-0067">ATP-binding</keyword>
<dbReference type="SUPFAM" id="SSF56059">
    <property type="entry name" value="Glutathione synthetase ATP-binding domain-like"/>
    <property type="match status" value="1"/>
</dbReference>